<evidence type="ECO:0000313" key="19">
    <source>
        <dbReference type="Proteomes" id="UP001242368"/>
    </source>
</evidence>
<keyword evidence="16" id="KW-0175">Coiled coil</keyword>
<dbReference type="Pfam" id="PF01098">
    <property type="entry name" value="FTSW_RODA_SPOVE"/>
    <property type="match status" value="1"/>
</dbReference>
<evidence type="ECO:0000256" key="14">
    <source>
        <dbReference type="ARBA" id="ARBA00044770"/>
    </source>
</evidence>
<evidence type="ECO:0000256" key="17">
    <source>
        <dbReference type="SAM" id="Phobius"/>
    </source>
</evidence>
<evidence type="ECO:0000256" key="10">
    <source>
        <dbReference type="ARBA" id="ARBA00033270"/>
    </source>
</evidence>
<feature type="transmembrane region" description="Helical" evidence="17">
    <location>
        <begin position="318"/>
        <end position="339"/>
    </location>
</feature>
<name>A0ABT8CW31_9FLAO</name>
<evidence type="ECO:0000313" key="18">
    <source>
        <dbReference type="EMBL" id="MDN3708389.1"/>
    </source>
</evidence>
<evidence type="ECO:0000256" key="3">
    <source>
        <dbReference type="ARBA" id="ARBA00022679"/>
    </source>
</evidence>
<evidence type="ECO:0000256" key="4">
    <source>
        <dbReference type="ARBA" id="ARBA00022692"/>
    </source>
</evidence>
<organism evidence="18 19">
    <name type="scientific">Paenimyroides ceti</name>
    <dbReference type="NCBI Taxonomy" id="395087"/>
    <lineage>
        <taxon>Bacteria</taxon>
        <taxon>Pseudomonadati</taxon>
        <taxon>Bacteroidota</taxon>
        <taxon>Flavobacteriia</taxon>
        <taxon>Flavobacteriales</taxon>
        <taxon>Flavobacteriaceae</taxon>
        <taxon>Paenimyroides</taxon>
    </lineage>
</organism>
<dbReference type="EMBL" id="JAUFQU010000001">
    <property type="protein sequence ID" value="MDN3708389.1"/>
    <property type="molecule type" value="Genomic_DNA"/>
</dbReference>
<evidence type="ECO:0000256" key="8">
    <source>
        <dbReference type="ARBA" id="ARBA00023136"/>
    </source>
</evidence>
<evidence type="ECO:0000256" key="5">
    <source>
        <dbReference type="ARBA" id="ARBA00022960"/>
    </source>
</evidence>
<keyword evidence="7 17" id="KW-1133">Transmembrane helix</keyword>
<feature type="transmembrane region" description="Helical" evidence="17">
    <location>
        <begin position="276"/>
        <end position="306"/>
    </location>
</feature>
<keyword evidence="6" id="KW-0573">Peptidoglycan synthesis</keyword>
<dbReference type="InterPro" id="IPR001182">
    <property type="entry name" value="FtsW/RodA"/>
</dbReference>
<feature type="transmembrane region" description="Helical" evidence="17">
    <location>
        <begin position="196"/>
        <end position="214"/>
    </location>
</feature>
<evidence type="ECO:0000256" key="12">
    <source>
        <dbReference type="ARBA" id="ARBA00041185"/>
    </source>
</evidence>
<comment type="catalytic activity">
    <reaction evidence="15">
        <text>[GlcNAc-(1-&gt;4)-Mur2Ac(oyl-L-Ala-gamma-D-Glu-L-Lys-D-Ala-D-Ala)](n)-di-trans,octa-cis-undecaprenyl diphosphate + beta-D-GlcNAc-(1-&gt;4)-Mur2Ac(oyl-L-Ala-gamma-D-Glu-L-Lys-D-Ala-D-Ala)-di-trans,octa-cis-undecaprenyl diphosphate = [GlcNAc-(1-&gt;4)-Mur2Ac(oyl-L-Ala-gamma-D-Glu-L-Lys-D-Ala-D-Ala)](n+1)-di-trans,octa-cis-undecaprenyl diphosphate + di-trans,octa-cis-undecaprenyl diphosphate + H(+)</text>
        <dbReference type="Rhea" id="RHEA:23708"/>
        <dbReference type="Rhea" id="RHEA-COMP:9602"/>
        <dbReference type="Rhea" id="RHEA-COMP:9603"/>
        <dbReference type="ChEBI" id="CHEBI:15378"/>
        <dbReference type="ChEBI" id="CHEBI:58405"/>
        <dbReference type="ChEBI" id="CHEBI:60033"/>
        <dbReference type="ChEBI" id="CHEBI:78435"/>
        <dbReference type="EC" id="2.4.99.28"/>
    </reaction>
</comment>
<feature type="transmembrane region" description="Helical" evidence="17">
    <location>
        <begin position="76"/>
        <end position="97"/>
    </location>
</feature>
<reference evidence="19" key="1">
    <citation type="journal article" date="2019" name="Int. J. Syst. Evol. Microbiol.">
        <title>The Global Catalogue of Microorganisms (GCM) 10K type strain sequencing project: providing services to taxonomists for standard genome sequencing and annotation.</title>
        <authorList>
            <consortium name="The Broad Institute Genomics Platform"/>
            <consortium name="The Broad Institute Genome Sequencing Center for Infectious Disease"/>
            <person name="Wu L."/>
            <person name="Ma J."/>
        </authorList>
    </citation>
    <scope>NUCLEOTIDE SEQUENCE [LARGE SCALE GENOMIC DNA]</scope>
    <source>
        <strain evidence="19">CECT 7184</strain>
    </source>
</reference>
<dbReference type="PANTHER" id="PTHR30474:SF2">
    <property type="entry name" value="PEPTIDOGLYCAN GLYCOSYLTRANSFERASE FTSW-RELATED"/>
    <property type="match status" value="1"/>
</dbReference>
<keyword evidence="19" id="KW-1185">Reference proteome</keyword>
<evidence type="ECO:0000256" key="11">
    <source>
        <dbReference type="ARBA" id="ARBA00038053"/>
    </source>
</evidence>
<evidence type="ECO:0000256" key="7">
    <source>
        <dbReference type="ARBA" id="ARBA00022989"/>
    </source>
</evidence>
<sequence length="419" mass="47204">MRKLLSRFQGDKAIWAYVILLALFSFMPVFSASTNLVHVVGTGTIIGLLLKHFFHIFIGIVIIYVVHRIPFDKLKFIAPVAWFPVFLLLVFTALQGMVIGGANASRWLKVPGVNISFQPSSIGWIALMAYLAWFLWRFADEKYTFKWSLLWVWLPIGLIVLPIFPSNLSTAAIIFFMACVLLFMGKYPVKYLTKVIGAGAIFGIIMFFAVKAFPDIMPSRFNTWVARVDRFGSDEKDVDRYQIDNAKIAIAQGRMFGVGPGKSIQKNFLPQSSSDFIYAIIVEEFGFLGGIVVLIVYVLLLWRFLVVSSKASNLFGKYLVVGLGFSIVFQSFINMGVAVEIFPTTGQPLPLISSGGTSIWMTCVSLGIILSVSRREEEVRQQLKENQEKEEEFRRILEEQELQQAQIDESNPMSAVINK</sequence>
<dbReference type="PANTHER" id="PTHR30474">
    <property type="entry name" value="CELL CYCLE PROTEIN"/>
    <property type="match status" value="1"/>
</dbReference>
<evidence type="ECO:0000256" key="16">
    <source>
        <dbReference type="SAM" id="Coils"/>
    </source>
</evidence>
<evidence type="ECO:0000256" key="9">
    <source>
        <dbReference type="ARBA" id="ARBA00032370"/>
    </source>
</evidence>
<keyword evidence="4 17" id="KW-0812">Transmembrane</keyword>
<evidence type="ECO:0000256" key="15">
    <source>
        <dbReference type="ARBA" id="ARBA00049902"/>
    </source>
</evidence>
<comment type="subcellular location">
    <subcellularLocation>
        <location evidence="1">Membrane</location>
        <topology evidence="1">Multi-pass membrane protein</topology>
    </subcellularLocation>
</comment>
<feature type="transmembrane region" description="Helical" evidence="17">
    <location>
        <begin position="117"/>
        <end position="136"/>
    </location>
</feature>
<feature type="transmembrane region" description="Helical" evidence="17">
    <location>
        <begin position="148"/>
        <end position="165"/>
    </location>
</feature>
<evidence type="ECO:0000256" key="1">
    <source>
        <dbReference type="ARBA" id="ARBA00004141"/>
    </source>
</evidence>
<protein>
    <recommendedName>
        <fullName evidence="12">Probable peptidoglycan glycosyltransferase FtsW</fullName>
        <ecNumber evidence="14">2.4.99.28</ecNumber>
    </recommendedName>
    <alternativeName>
        <fullName evidence="13">Cell division protein FtsW</fullName>
    </alternativeName>
    <alternativeName>
        <fullName evidence="10">Cell wall polymerase</fullName>
    </alternativeName>
    <alternativeName>
        <fullName evidence="9">Peptidoglycan polymerase</fullName>
    </alternativeName>
</protein>
<gene>
    <name evidence="18" type="ORF">QW060_14910</name>
</gene>
<evidence type="ECO:0000256" key="13">
    <source>
        <dbReference type="ARBA" id="ARBA00041418"/>
    </source>
</evidence>
<feature type="transmembrane region" description="Helical" evidence="17">
    <location>
        <begin position="171"/>
        <end position="189"/>
    </location>
</feature>
<keyword evidence="8 17" id="KW-0472">Membrane</keyword>
<dbReference type="RefSeq" id="WP_290364255.1">
    <property type="nucleotide sequence ID" value="NZ_JAUFQU010000001.1"/>
</dbReference>
<keyword evidence="3" id="KW-0808">Transferase</keyword>
<keyword evidence="5" id="KW-0133">Cell shape</keyword>
<proteinExistence type="inferred from homology"/>
<evidence type="ECO:0000256" key="2">
    <source>
        <dbReference type="ARBA" id="ARBA00022676"/>
    </source>
</evidence>
<feature type="transmembrane region" description="Helical" evidence="17">
    <location>
        <begin position="36"/>
        <end position="64"/>
    </location>
</feature>
<dbReference type="EC" id="2.4.99.28" evidence="14"/>
<feature type="transmembrane region" description="Helical" evidence="17">
    <location>
        <begin position="351"/>
        <end position="372"/>
    </location>
</feature>
<comment type="similarity">
    <text evidence="11">Belongs to the SEDS family. FtsW subfamily.</text>
</comment>
<dbReference type="Proteomes" id="UP001242368">
    <property type="component" value="Unassembled WGS sequence"/>
</dbReference>
<feature type="transmembrane region" description="Helical" evidence="17">
    <location>
        <begin position="12"/>
        <end position="30"/>
    </location>
</feature>
<keyword evidence="2" id="KW-0328">Glycosyltransferase</keyword>
<accession>A0ABT8CW31</accession>
<evidence type="ECO:0000256" key="6">
    <source>
        <dbReference type="ARBA" id="ARBA00022984"/>
    </source>
</evidence>
<feature type="coiled-coil region" evidence="16">
    <location>
        <begin position="372"/>
        <end position="406"/>
    </location>
</feature>
<comment type="caution">
    <text evidence="18">The sequence shown here is derived from an EMBL/GenBank/DDBJ whole genome shotgun (WGS) entry which is preliminary data.</text>
</comment>